<evidence type="ECO:0000313" key="3">
    <source>
        <dbReference type="Proteomes" id="UP000545761"/>
    </source>
</evidence>
<sequence length="210" mass="23047">MSDPAGILSTMDGIETRPLGDRHELDAVLRTCFDLIRAVAPGLRYRLVGTAAACLQGVDLPVGDVDILVDRRRDVDAVAEALADLPCVTAPQWLASARQYFARYSLDGVGFEVSTVEVPCDEDGWECQGPGPWRHYVTVDSGGHRLDCVGLELRLTTEFLRDRPDRYQPLLAHLGAHGADLELLKQSMTVRRVPETLARLTRGLQASSKP</sequence>
<dbReference type="AlphaFoldDB" id="A0A7W0DRY0"/>
<dbReference type="PROSITE" id="PS51065">
    <property type="entry name" value="NHR"/>
    <property type="match status" value="1"/>
</dbReference>
<comment type="caution">
    <text evidence="2">The sequence shown here is derived from an EMBL/GenBank/DDBJ whole genome shotgun (WGS) entry which is preliminary data.</text>
</comment>
<dbReference type="EMBL" id="JACEHE010000025">
    <property type="protein sequence ID" value="MBA2950159.1"/>
    <property type="molecule type" value="Genomic_DNA"/>
</dbReference>
<organism evidence="2 3">
    <name type="scientific">Streptomyces himalayensis subsp. himalayensis</name>
    <dbReference type="NCBI Taxonomy" id="2756131"/>
    <lineage>
        <taxon>Bacteria</taxon>
        <taxon>Bacillati</taxon>
        <taxon>Actinomycetota</taxon>
        <taxon>Actinomycetes</taxon>
        <taxon>Kitasatosporales</taxon>
        <taxon>Streptomycetaceae</taxon>
        <taxon>Streptomyces</taxon>
        <taxon>Streptomyces himalayensis</taxon>
    </lineage>
</organism>
<evidence type="ECO:0000313" key="2">
    <source>
        <dbReference type="EMBL" id="MBA2950159.1"/>
    </source>
</evidence>
<name>A0A7W0DRY0_9ACTN</name>
<dbReference type="Gene3D" id="3.30.460.40">
    <property type="match status" value="1"/>
</dbReference>
<dbReference type="InterPro" id="IPR043519">
    <property type="entry name" value="NT_sf"/>
</dbReference>
<proteinExistence type="predicted"/>
<evidence type="ECO:0000259" key="1">
    <source>
        <dbReference type="PROSITE" id="PS51065"/>
    </source>
</evidence>
<reference evidence="2 3" key="1">
    <citation type="submission" date="2020-07" db="EMBL/GenBank/DDBJ databases">
        <title>Streptomyces isolated from Indian soil.</title>
        <authorList>
            <person name="Mandal S."/>
            <person name="Maiti P.K."/>
        </authorList>
    </citation>
    <scope>NUCLEOTIDE SEQUENCE [LARGE SCALE GENOMIC DNA]</scope>
    <source>
        <strain evidence="2 3">PSKA28</strain>
    </source>
</reference>
<gene>
    <name evidence="2" type="ORF">H1D24_31280</name>
</gene>
<dbReference type="Proteomes" id="UP000545761">
    <property type="component" value="Unassembled WGS sequence"/>
</dbReference>
<accession>A0A7W0DRY0</accession>
<dbReference type="RefSeq" id="WP_181661089.1">
    <property type="nucleotide sequence ID" value="NZ_JACEHE010000025.1"/>
</dbReference>
<dbReference type="InterPro" id="IPR006573">
    <property type="entry name" value="NHR_dom"/>
</dbReference>
<dbReference type="SUPFAM" id="SSF81301">
    <property type="entry name" value="Nucleotidyltransferase"/>
    <property type="match status" value="1"/>
</dbReference>
<protein>
    <recommendedName>
        <fullName evidence="1">NHR domain-containing protein</fullName>
    </recommendedName>
</protein>
<feature type="domain" description="NHR" evidence="1">
    <location>
        <begin position="169"/>
        <end position="210"/>
    </location>
</feature>